<reference evidence="8 9" key="1">
    <citation type="submission" date="2020-03" db="EMBL/GenBank/DDBJ databases">
        <title>Metagenomic, metatranscriptomic, and metabolomic analyses revealed the key microbes and metabolic features during the fermentation of ganjang, Korean traditional soy sauce.</title>
        <authorList>
            <person name="Chun B.H."/>
            <person name="Jeon C.O."/>
        </authorList>
    </citation>
    <scope>NUCLEOTIDE SEQUENCE [LARGE SCALE GENOMIC DNA]</scope>
    <source>
        <strain evidence="8 9">KG14</strain>
    </source>
</reference>
<evidence type="ECO:0000256" key="1">
    <source>
        <dbReference type="ARBA" id="ARBA00004651"/>
    </source>
</evidence>
<evidence type="ECO:0000256" key="2">
    <source>
        <dbReference type="ARBA" id="ARBA00022475"/>
    </source>
</evidence>
<dbReference type="InterPro" id="IPR051258">
    <property type="entry name" value="Diverse_Substrate_Transporter"/>
</dbReference>
<keyword evidence="9" id="KW-1185">Reference proteome</keyword>
<proteinExistence type="predicted"/>
<feature type="transmembrane region" description="Helical" evidence="6">
    <location>
        <begin position="136"/>
        <end position="155"/>
    </location>
</feature>
<feature type="transmembrane region" description="Helical" evidence="6">
    <location>
        <begin position="107"/>
        <end position="129"/>
    </location>
</feature>
<organism evidence="8 9">
    <name type="scientific">Marinobacter adhaerens</name>
    <dbReference type="NCBI Taxonomy" id="1033846"/>
    <lineage>
        <taxon>Bacteria</taxon>
        <taxon>Pseudomonadati</taxon>
        <taxon>Pseudomonadota</taxon>
        <taxon>Gammaproteobacteria</taxon>
        <taxon>Pseudomonadales</taxon>
        <taxon>Marinobacteraceae</taxon>
        <taxon>Marinobacter</taxon>
    </lineage>
</organism>
<gene>
    <name evidence="8" type="ORF">HLV39_06460</name>
</gene>
<dbReference type="PANTHER" id="PTHR42920:SF5">
    <property type="entry name" value="EAMA DOMAIN-CONTAINING PROTEIN"/>
    <property type="match status" value="1"/>
</dbReference>
<evidence type="ECO:0000256" key="6">
    <source>
        <dbReference type="SAM" id="Phobius"/>
    </source>
</evidence>
<evidence type="ECO:0000313" key="8">
    <source>
        <dbReference type="EMBL" id="NWN91130.1"/>
    </source>
</evidence>
<keyword evidence="4 6" id="KW-1133">Transmembrane helix</keyword>
<evidence type="ECO:0000313" key="9">
    <source>
        <dbReference type="Proteomes" id="UP000536442"/>
    </source>
</evidence>
<comment type="caution">
    <text evidence="8">The sequence shown here is derived from an EMBL/GenBank/DDBJ whole genome shotgun (WGS) entry which is preliminary data.</text>
</comment>
<feature type="domain" description="EamA" evidence="7">
    <location>
        <begin position="166"/>
        <end position="302"/>
    </location>
</feature>
<feature type="transmembrane region" description="Helical" evidence="6">
    <location>
        <begin position="285"/>
        <end position="305"/>
    </location>
</feature>
<name>A0A851HQY7_9GAMM</name>
<evidence type="ECO:0000256" key="5">
    <source>
        <dbReference type="ARBA" id="ARBA00023136"/>
    </source>
</evidence>
<accession>A0A851HQY7</accession>
<feature type="transmembrane region" description="Helical" evidence="6">
    <location>
        <begin position="193"/>
        <end position="217"/>
    </location>
</feature>
<evidence type="ECO:0000256" key="4">
    <source>
        <dbReference type="ARBA" id="ARBA00022989"/>
    </source>
</evidence>
<keyword evidence="2" id="KW-1003">Cell membrane</keyword>
<dbReference type="AlphaFoldDB" id="A0A851HQY7"/>
<dbReference type="PANTHER" id="PTHR42920">
    <property type="entry name" value="OS03G0707200 PROTEIN-RELATED"/>
    <property type="match status" value="1"/>
</dbReference>
<protein>
    <submittedName>
        <fullName evidence="8">EamA family transporter</fullName>
    </submittedName>
</protein>
<feature type="transmembrane region" description="Helical" evidence="6">
    <location>
        <begin position="161"/>
        <end position="181"/>
    </location>
</feature>
<dbReference type="Proteomes" id="UP000536442">
    <property type="component" value="Unassembled WGS sequence"/>
</dbReference>
<keyword evidence="3 6" id="KW-0812">Transmembrane</keyword>
<dbReference type="EMBL" id="JABEVQ010000003">
    <property type="protein sequence ID" value="NWN91130.1"/>
    <property type="molecule type" value="Genomic_DNA"/>
</dbReference>
<sequence>MIRGALLIALAALLWATTGIVAKFLFTGTELQAITLAFLRLAIALPFFWILMRREQQQVQKLSATPNPPDSSLRQLSLKSLAPLAALGLFQAVYQGSYLIAVDLTGAGIATLIALCLPPVMVALLAAPLLGEKPGLLTVIALIAAIAGTAMLVISDMDTSGRLRLAGILMALLAASVYTGFTLTSRYSSAGTPVFTTAFICFFTAALILLPVVLLSGGFDGIGKLEVRHWAMIAVIGIVPTCIGYLSFFAGMKTTPATLSSIIVTLEPLFVALLAWLLLEETLGPVGITGAIILTTAVVVASRYGERSG</sequence>
<feature type="domain" description="EamA" evidence="7">
    <location>
        <begin position="3"/>
        <end position="153"/>
    </location>
</feature>
<comment type="subcellular location">
    <subcellularLocation>
        <location evidence="1">Cell membrane</location>
        <topology evidence="1">Multi-pass membrane protein</topology>
    </subcellularLocation>
</comment>
<dbReference type="InterPro" id="IPR037185">
    <property type="entry name" value="EmrE-like"/>
</dbReference>
<feature type="transmembrane region" description="Helical" evidence="6">
    <location>
        <begin position="81"/>
        <end position="101"/>
    </location>
</feature>
<dbReference type="GO" id="GO:0005886">
    <property type="term" value="C:plasma membrane"/>
    <property type="evidence" value="ECO:0007669"/>
    <property type="project" value="UniProtKB-SubCell"/>
</dbReference>
<dbReference type="Pfam" id="PF00892">
    <property type="entry name" value="EamA"/>
    <property type="match status" value="2"/>
</dbReference>
<feature type="transmembrane region" description="Helical" evidence="6">
    <location>
        <begin position="229"/>
        <end position="250"/>
    </location>
</feature>
<feature type="transmembrane region" description="Helical" evidence="6">
    <location>
        <begin position="32"/>
        <end position="52"/>
    </location>
</feature>
<evidence type="ECO:0000259" key="7">
    <source>
        <dbReference type="Pfam" id="PF00892"/>
    </source>
</evidence>
<keyword evidence="5 6" id="KW-0472">Membrane</keyword>
<evidence type="ECO:0000256" key="3">
    <source>
        <dbReference type="ARBA" id="ARBA00022692"/>
    </source>
</evidence>
<feature type="transmembrane region" description="Helical" evidence="6">
    <location>
        <begin position="257"/>
        <end position="279"/>
    </location>
</feature>
<dbReference type="InterPro" id="IPR000620">
    <property type="entry name" value="EamA_dom"/>
</dbReference>
<dbReference type="SUPFAM" id="SSF103481">
    <property type="entry name" value="Multidrug resistance efflux transporter EmrE"/>
    <property type="match status" value="2"/>
</dbReference>